<feature type="compositionally biased region" description="Low complexity" evidence="5">
    <location>
        <begin position="234"/>
        <end position="243"/>
    </location>
</feature>
<dbReference type="Pfam" id="PF20654">
    <property type="entry name" value="Sec3_C-term"/>
    <property type="match status" value="1"/>
</dbReference>
<feature type="compositionally biased region" description="Pro residues" evidence="5">
    <location>
        <begin position="205"/>
        <end position="215"/>
    </location>
</feature>
<evidence type="ECO:0000259" key="6">
    <source>
        <dbReference type="SMART" id="SM01313"/>
    </source>
</evidence>
<dbReference type="GO" id="GO:0000145">
    <property type="term" value="C:exocyst"/>
    <property type="evidence" value="ECO:0007669"/>
    <property type="project" value="InterPro"/>
</dbReference>
<dbReference type="GO" id="GO:0006893">
    <property type="term" value="P:Golgi to plasma membrane transport"/>
    <property type="evidence" value="ECO:0007669"/>
    <property type="project" value="TreeGrafter"/>
</dbReference>
<feature type="domain" description="Exocyst complex component Sec3 PIP2-binding N-terminal" evidence="6">
    <location>
        <begin position="80"/>
        <end position="165"/>
    </location>
</feature>
<dbReference type="OMA" id="SFMRVFP"/>
<dbReference type="GO" id="GO:0005886">
    <property type="term" value="C:plasma membrane"/>
    <property type="evidence" value="ECO:0007669"/>
    <property type="project" value="TreeGrafter"/>
</dbReference>
<accession>S8AGG1</accession>
<dbReference type="Gene3D" id="2.30.29.90">
    <property type="match status" value="1"/>
</dbReference>
<feature type="region of interest" description="Disordered" evidence="5">
    <location>
        <begin position="403"/>
        <end position="431"/>
    </location>
</feature>
<dbReference type="PANTHER" id="PTHR16092:SF14">
    <property type="entry name" value="EXOCYST COMPLEX COMPONENT 1 ISOFORM X1"/>
    <property type="match status" value="1"/>
</dbReference>
<keyword evidence="3" id="KW-0268">Exocytosis</keyword>
<dbReference type="Pfam" id="PF15277">
    <property type="entry name" value="Sec3-PIP2_bind"/>
    <property type="match status" value="1"/>
</dbReference>
<dbReference type="EMBL" id="AQGS01000131">
    <property type="protein sequence ID" value="EPS41949.1"/>
    <property type="molecule type" value="Genomic_DNA"/>
</dbReference>
<dbReference type="GO" id="GO:0005546">
    <property type="term" value="F:phosphatidylinositol-4,5-bisphosphate binding"/>
    <property type="evidence" value="ECO:0007669"/>
    <property type="project" value="TreeGrafter"/>
</dbReference>
<feature type="region of interest" description="Disordered" evidence="5">
    <location>
        <begin position="173"/>
        <end position="380"/>
    </location>
</feature>
<evidence type="ECO:0000256" key="4">
    <source>
        <dbReference type="ARBA" id="ARBA00023054"/>
    </source>
</evidence>
<organism evidence="7 8">
    <name type="scientific">Dactylellina haptotyla (strain CBS 200.50)</name>
    <name type="common">Nematode-trapping fungus</name>
    <name type="synonym">Monacrosporium haptotylum</name>
    <dbReference type="NCBI Taxonomy" id="1284197"/>
    <lineage>
        <taxon>Eukaryota</taxon>
        <taxon>Fungi</taxon>
        <taxon>Dikarya</taxon>
        <taxon>Ascomycota</taxon>
        <taxon>Pezizomycotina</taxon>
        <taxon>Orbiliomycetes</taxon>
        <taxon>Orbiliales</taxon>
        <taxon>Orbiliaceae</taxon>
        <taxon>Dactylellina</taxon>
    </lineage>
</organism>
<feature type="compositionally biased region" description="Basic and acidic residues" evidence="5">
    <location>
        <begin position="471"/>
        <end position="480"/>
    </location>
</feature>
<keyword evidence="4" id="KW-0175">Coiled coil</keyword>
<evidence type="ECO:0000256" key="3">
    <source>
        <dbReference type="ARBA" id="ARBA00022483"/>
    </source>
</evidence>
<feature type="region of interest" description="Disordered" evidence="5">
    <location>
        <begin position="460"/>
        <end position="526"/>
    </location>
</feature>
<feature type="compositionally biased region" description="Polar residues" evidence="5">
    <location>
        <begin position="178"/>
        <end position="191"/>
    </location>
</feature>
<dbReference type="GO" id="GO:0006887">
    <property type="term" value="P:exocytosis"/>
    <property type="evidence" value="ECO:0007669"/>
    <property type="project" value="UniProtKB-KW"/>
</dbReference>
<keyword evidence="2" id="KW-0813">Transport</keyword>
<evidence type="ECO:0000256" key="5">
    <source>
        <dbReference type="SAM" id="MobiDB-lite"/>
    </source>
</evidence>
<dbReference type="STRING" id="1284197.S8AGG1"/>
<protein>
    <recommendedName>
        <fullName evidence="6">Exocyst complex component Sec3 PIP2-binding N-terminal domain-containing protein</fullName>
    </recommendedName>
</protein>
<dbReference type="InterPro" id="IPR019160">
    <property type="entry name" value="Sec3_CC"/>
</dbReference>
<dbReference type="InterPro" id="IPR028258">
    <property type="entry name" value="Sec3-PIP2_bind"/>
</dbReference>
<keyword evidence="8" id="KW-1185">Reference proteome</keyword>
<gene>
    <name evidence="7" type="ORF">H072_4081</name>
</gene>
<dbReference type="Pfam" id="PF09763">
    <property type="entry name" value="Sec3_CC"/>
    <property type="match status" value="1"/>
</dbReference>
<proteinExistence type="inferred from homology"/>
<dbReference type="SMART" id="SM01313">
    <property type="entry name" value="Sec3-PIP2_bind"/>
    <property type="match status" value="1"/>
</dbReference>
<dbReference type="OrthoDB" id="27109at2759"/>
<reference evidence="8" key="2">
    <citation type="submission" date="2013-04" db="EMBL/GenBank/DDBJ databases">
        <title>Genomic mechanisms accounting for the adaptation to parasitism in nematode-trapping fungi.</title>
        <authorList>
            <person name="Ahren D.G."/>
        </authorList>
    </citation>
    <scope>NUCLEOTIDE SEQUENCE [LARGE SCALE GENOMIC DNA]</scope>
    <source>
        <strain evidence="8">CBS 200.50</strain>
    </source>
</reference>
<dbReference type="InterPro" id="IPR048628">
    <property type="entry name" value="Sec3_C"/>
</dbReference>
<evidence type="ECO:0000313" key="8">
    <source>
        <dbReference type="Proteomes" id="UP000015100"/>
    </source>
</evidence>
<feature type="region of interest" description="Disordered" evidence="5">
    <location>
        <begin position="1"/>
        <end position="25"/>
    </location>
</feature>
<feature type="compositionally biased region" description="Polar residues" evidence="5">
    <location>
        <begin position="949"/>
        <end position="960"/>
    </location>
</feature>
<comment type="caution">
    <text evidence="7">The sequence shown here is derived from an EMBL/GenBank/DDBJ whole genome shotgun (WGS) entry which is preliminary data.</text>
</comment>
<sequence length="1384" mass="152751">MASPYSSVSSATGVPSVVSNPTASHREIYENERTRIQQSCFSRADADGQLLECYITHVRVIEDAVHPSAPPPPDYQPGPDARKNRVIIVAVRKSGRVRLHKARENNTGSFSIGKSWYLDDLTQIENDPGCTGFTATIGKPYYWQTRTSREKEAFVASLFRIFKKYTGGKSPTLIGFESITSNEGRPSTATSDLFPGDASNGRGPSPAPTPTPPTSTRPSISTDFESTKPESQHSQHSQLSDLSVAPKMQRRPTNESARLPPSPAGFEPRSPYHTPEQPALRTEKPVEENGSIDQPKQRKPLSPGGLPTSPRGRGGLPTSPKLVKPVQATLEVQAPTPQAPLPQITSPQAVSPQATSPQPSTPTPPNLALPQGPRVINKTSTKDIAARFKLAADAYAAGGALSKAANKRAMPSPQPPNPNVSAIAANPSTTAERPAIRDLKAGNGDAVKVGVTISKEDLLRGKMAPSVQESLPEKSPRRPESPAMQNMPESKRGPPPNLTDAPGERSTPIPEHRPIPSIDISGTPEVIQVRPEVSRETTPSGIRTVTLDTPNGVEGKPANVSEEKIFNKSSLLSTRHKRRRSAAAINARNRYMSQIDVSTLTVDIDTVLEEFGWDGRNMKIDTLETEVRQELAKVESGNIWMATDSENKAANNTRIEELARRLDETLVQCDELDGLLTLYAVELMSLQDDIAYIENQSQGLQVQTANQKILQKELELLLQTVSISPDEIKILQNSRIAAENLPDIESSLSVLYKAIITIDPTVGSNAQTKASSIDGEPDDVGLGEAGMGKMMALKDKKDKYVEDSRMFSRRCIEYMKIKYRQDLMTLVKPVDAVTPTGRSNIKSPTIAKPKASSHMAVYQSLYKFAGVIHFARDVDKSSYLALVQEYTAAVRDQFTEEIRDNIRGWKGIMRKPTSEDQEILFTHTEKESESTTNRGVGVMRSVTRAKPFRSQNNENTSKSSAGDRVQDGKMPGSECFAGFLDDTIPLVAAEQNFMSEFLHISSNQAQNFLDFVQSGHPDDRRPGDLNIRRVPEQDKQVAKKLYETMTDIFGFLNTEMQNFVAAITANDPLQGVGVIYAVEKKLGLFREGTNQEFLVKSLLKLNEQLKGTFIGFLKEQVRAIEATKVKSKKKRAVLDFIKSFPLFSAKIEDQLPPEQLTDESLEVREMVNNGYSILNRAMFDAMQTIAKQTSSSSGGGQSADPDDKEALYYHIMIIQNMDYYTEALDVRNNSVLQDFKQKAEEEYREHLGAYVGAVIRKYLEKTLDFVEGVEAMEQTSTPPEILAKKNFSKLKFKEILNDNQKEISGSNVKDGIKALVKRVTKQFGDEGNLDPLSVRVLKEAESQYLKLVNRMNSLLQGTYRDQGLEMPLKREDVTAAFAKQMSAK</sequence>
<dbReference type="Proteomes" id="UP000015100">
    <property type="component" value="Unassembled WGS sequence"/>
</dbReference>
<feature type="compositionally biased region" description="Low complexity" evidence="5">
    <location>
        <begin position="346"/>
        <end position="358"/>
    </location>
</feature>
<dbReference type="HOGENOM" id="CLU_002075_1_0_1"/>
<feature type="compositionally biased region" description="Polar residues" evidence="5">
    <location>
        <begin position="1"/>
        <end position="23"/>
    </location>
</feature>
<evidence type="ECO:0000256" key="2">
    <source>
        <dbReference type="ARBA" id="ARBA00022448"/>
    </source>
</evidence>
<comment type="similarity">
    <text evidence="1">Belongs to the SEC3 family.</text>
</comment>
<feature type="region of interest" description="Disordered" evidence="5">
    <location>
        <begin position="944"/>
        <end position="967"/>
    </location>
</feature>
<evidence type="ECO:0000256" key="1">
    <source>
        <dbReference type="ARBA" id="ARBA00006518"/>
    </source>
</evidence>
<dbReference type="PANTHER" id="PTHR16092">
    <property type="entry name" value="SEC3/SYNTAXIN-RELATED"/>
    <property type="match status" value="1"/>
</dbReference>
<evidence type="ECO:0000313" key="7">
    <source>
        <dbReference type="EMBL" id="EPS41949.1"/>
    </source>
</evidence>
<reference evidence="7 8" key="1">
    <citation type="journal article" date="2013" name="PLoS Genet.">
        <title>Genomic mechanisms accounting for the adaptation to parasitism in nematode-trapping fungi.</title>
        <authorList>
            <person name="Meerupati T."/>
            <person name="Andersson K.M."/>
            <person name="Friman E."/>
            <person name="Kumar D."/>
            <person name="Tunlid A."/>
            <person name="Ahren D."/>
        </authorList>
    </citation>
    <scope>NUCLEOTIDE SEQUENCE [LARGE SCALE GENOMIC DNA]</scope>
    <source>
        <strain evidence="7 8">CBS 200.50</strain>
    </source>
</reference>
<dbReference type="CDD" id="cd13315">
    <property type="entry name" value="PH_Sec3"/>
    <property type="match status" value="1"/>
</dbReference>
<name>S8AGG1_DACHA</name>
<dbReference type="eggNOG" id="ENOG502QSCI">
    <property type="taxonomic scope" value="Eukaryota"/>
</dbReference>